<dbReference type="GO" id="GO:0010571">
    <property type="term" value="P:positive regulation of nuclear cell cycle DNA replication"/>
    <property type="evidence" value="ECO:0007669"/>
    <property type="project" value="TreeGrafter"/>
</dbReference>
<feature type="region of interest" description="Disordered" evidence="5">
    <location>
        <begin position="783"/>
        <end position="802"/>
    </location>
</feature>
<dbReference type="PROSITE" id="PS51265">
    <property type="entry name" value="ZF_DBF4"/>
    <property type="match status" value="1"/>
</dbReference>
<dbReference type="Gene3D" id="6.10.250.3410">
    <property type="entry name" value="DBF zinc finger"/>
    <property type="match status" value="1"/>
</dbReference>
<dbReference type="CDD" id="cd00027">
    <property type="entry name" value="BRCT"/>
    <property type="match status" value="1"/>
</dbReference>
<protein>
    <submittedName>
        <fullName evidence="7">Cdc7p-Dbf4p kinase complex regulatory subunit</fullName>
    </submittedName>
</protein>
<dbReference type="GO" id="GO:0043539">
    <property type="term" value="F:protein serine/threonine kinase activator activity"/>
    <property type="evidence" value="ECO:0007669"/>
    <property type="project" value="TreeGrafter"/>
</dbReference>
<dbReference type="SMART" id="SM00586">
    <property type="entry name" value="ZnF_DBF"/>
    <property type="match status" value="1"/>
</dbReference>
<evidence type="ECO:0000313" key="8">
    <source>
        <dbReference type="Proteomes" id="UP001143981"/>
    </source>
</evidence>
<evidence type="ECO:0000259" key="6">
    <source>
        <dbReference type="PROSITE" id="PS51265"/>
    </source>
</evidence>
<dbReference type="SUPFAM" id="SSF52113">
    <property type="entry name" value="BRCT domain"/>
    <property type="match status" value="1"/>
</dbReference>
<sequence length="878" mass="92609">MFDASRPATRHPGASPAGRSMLHTSRAHADLLSPVRALATPTRPAQRATLARAQPPHADATGLASPAYSPATPSAAAATAATPTRRGALQAITNKEPRQGVPDVGAGAAGDLAAASKAAAGVAAEQQREQQARVAEWIFAYRRAFPSFVFYFEGIDQATVQRLSAPIRSLGAKVETFFSAPTVTHVIVEHGAAGDENAAGDSDVVRLARKFQLKIWDVTKLEKRVLGMLLPGYSASAAQGPSVLSAKRKLSEAFSAEKLYAMRHKTFEGASVAHCVDFYYFKYFYLLVEDATHLHRPALMEDYRPPEPGRDPPWPKLYMVPTGRCPFVQYEDPTTSSKDSDTDIEDNKENMTPEPEPTLPIAQPPSKTPASRLRTPHRAAWTPSAPRAAEAMPDAGNLLLTPTRPSRGAAPAACLVPPPPPLPAAPVAAPAGCQLIMDSNASGIAQSHAATSTSTAFNLNAVDPAMQRSLLQNLNGGRVTHLSRLEQPVAASPRIAGQSPTTRLRGRAPPIPRTAKPRVPARRPAVARPGYCENCRAKFDDMLEHVRSPQHRRFATNERNWTDLDAVIDRVRRPLRLSQDPPSADSLKAAYVLSSDEGSHSGAASSTLPGAALGGGRSLDASWGSNPSTNVIYGSALASAQLLASGRLSTEAPDAADGAHVAAPIARPATSMVYLSYSATSAASASLQDAHDHSELLADGSGVAGEAPRAESSEGPLVGDGKSPRLDGAAATPVSARGLDGAGGSIEALVSSLETPRFRNSSAECAYDDGATLVGDELARRKRAKHSTAADHSRSLVTPTRQRAPGAADMLTPLVAPVPRQWQAQYAALSGGATLVQPARTKHLLHARDENDTLHPTSDRLAMAGRLGHMLHSNSGTP</sequence>
<feature type="region of interest" description="Disordered" evidence="5">
    <location>
        <begin position="703"/>
        <end position="733"/>
    </location>
</feature>
<evidence type="ECO:0000256" key="1">
    <source>
        <dbReference type="ARBA" id="ARBA00022723"/>
    </source>
</evidence>
<keyword evidence="2 4" id="KW-0863">Zinc-finger</keyword>
<keyword evidence="3" id="KW-0862">Zinc</keyword>
<proteinExistence type="predicted"/>
<dbReference type="GO" id="GO:0008270">
    <property type="term" value="F:zinc ion binding"/>
    <property type="evidence" value="ECO:0007669"/>
    <property type="project" value="UniProtKB-KW"/>
</dbReference>
<evidence type="ECO:0000313" key="7">
    <source>
        <dbReference type="EMBL" id="KAJ1733107.1"/>
    </source>
</evidence>
<keyword evidence="8" id="KW-1185">Reference proteome</keyword>
<feature type="compositionally biased region" description="Pro residues" evidence="5">
    <location>
        <begin position="354"/>
        <end position="367"/>
    </location>
</feature>
<keyword evidence="1" id="KW-0479">Metal-binding</keyword>
<accession>A0A9W7YG58</accession>
<feature type="region of interest" description="Disordered" evidence="5">
    <location>
        <begin position="1"/>
        <end position="21"/>
    </location>
</feature>
<dbReference type="FunFam" id="6.10.250.3410:FF:000001">
    <property type="entry name" value="Protein DBF4 homolog A"/>
    <property type="match status" value="1"/>
</dbReference>
<dbReference type="PANTHER" id="PTHR15375:SF26">
    <property type="entry name" value="PROTEIN CHIFFON"/>
    <property type="match status" value="1"/>
</dbReference>
<evidence type="ECO:0000256" key="4">
    <source>
        <dbReference type="PROSITE-ProRule" id="PRU00600"/>
    </source>
</evidence>
<feature type="region of interest" description="Disordered" evidence="5">
    <location>
        <begin position="330"/>
        <end position="377"/>
    </location>
</feature>
<dbReference type="Pfam" id="PF08630">
    <property type="entry name" value="Dfp1_Him1_M"/>
    <property type="match status" value="1"/>
</dbReference>
<feature type="domain" description="DBF4-type" evidence="6">
    <location>
        <begin position="525"/>
        <end position="574"/>
    </location>
</feature>
<dbReference type="PANTHER" id="PTHR15375">
    <property type="entry name" value="ACTIVATOR OF S-PHASE KINASE-RELATED"/>
    <property type="match status" value="1"/>
</dbReference>
<dbReference type="OrthoDB" id="21380at2759"/>
<dbReference type="InterPro" id="IPR006572">
    <property type="entry name" value="Znf_DBF"/>
</dbReference>
<feature type="compositionally biased region" description="Low complexity" evidence="5">
    <location>
        <begin position="64"/>
        <end position="84"/>
    </location>
</feature>
<dbReference type="Pfam" id="PF07535">
    <property type="entry name" value="zf-DBF"/>
    <property type="match status" value="1"/>
</dbReference>
<dbReference type="GO" id="GO:1901987">
    <property type="term" value="P:regulation of cell cycle phase transition"/>
    <property type="evidence" value="ECO:0007669"/>
    <property type="project" value="TreeGrafter"/>
</dbReference>
<dbReference type="InterPro" id="IPR051590">
    <property type="entry name" value="Replication_Regulatory_Kinase"/>
</dbReference>
<dbReference type="AlphaFoldDB" id="A0A9W7YG58"/>
<comment type="caution">
    <text evidence="7">The sequence shown here is derived from an EMBL/GenBank/DDBJ whole genome shotgun (WGS) entry which is preliminary data.</text>
</comment>
<organism evidence="7 8">
    <name type="scientific">Coemansia biformis</name>
    <dbReference type="NCBI Taxonomy" id="1286918"/>
    <lineage>
        <taxon>Eukaryota</taxon>
        <taxon>Fungi</taxon>
        <taxon>Fungi incertae sedis</taxon>
        <taxon>Zoopagomycota</taxon>
        <taxon>Kickxellomycotina</taxon>
        <taxon>Kickxellomycetes</taxon>
        <taxon>Kickxellales</taxon>
        <taxon>Kickxellaceae</taxon>
        <taxon>Coemansia</taxon>
    </lineage>
</organism>
<name>A0A9W7YG58_9FUNG</name>
<evidence type="ECO:0000256" key="2">
    <source>
        <dbReference type="ARBA" id="ARBA00022771"/>
    </source>
</evidence>
<dbReference type="InterPro" id="IPR036420">
    <property type="entry name" value="BRCT_dom_sf"/>
</dbReference>
<evidence type="ECO:0000256" key="3">
    <source>
        <dbReference type="ARBA" id="ARBA00022833"/>
    </source>
</evidence>
<feature type="region of interest" description="Disordered" evidence="5">
    <location>
        <begin position="36"/>
        <end position="85"/>
    </location>
</feature>
<feature type="compositionally biased region" description="Basic and acidic residues" evidence="5">
    <location>
        <begin position="338"/>
        <end position="351"/>
    </location>
</feature>
<gene>
    <name evidence="7" type="primary">DBF4</name>
    <name evidence="7" type="ORF">LPJ61_001721</name>
</gene>
<dbReference type="EMBL" id="JANBOI010000167">
    <property type="protein sequence ID" value="KAJ1733107.1"/>
    <property type="molecule type" value="Genomic_DNA"/>
</dbReference>
<dbReference type="Proteomes" id="UP001143981">
    <property type="component" value="Unassembled WGS sequence"/>
</dbReference>
<feature type="region of interest" description="Disordered" evidence="5">
    <location>
        <begin position="494"/>
        <end position="525"/>
    </location>
</feature>
<dbReference type="GO" id="GO:0031431">
    <property type="term" value="C:Dbf4-dependent protein kinase complex"/>
    <property type="evidence" value="ECO:0007669"/>
    <property type="project" value="TreeGrafter"/>
</dbReference>
<evidence type="ECO:0000256" key="5">
    <source>
        <dbReference type="SAM" id="MobiDB-lite"/>
    </source>
</evidence>
<dbReference type="GO" id="GO:0003676">
    <property type="term" value="F:nucleic acid binding"/>
    <property type="evidence" value="ECO:0007669"/>
    <property type="project" value="InterPro"/>
</dbReference>
<reference evidence="7" key="1">
    <citation type="submission" date="2022-07" db="EMBL/GenBank/DDBJ databases">
        <title>Phylogenomic reconstructions and comparative analyses of Kickxellomycotina fungi.</title>
        <authorList>
            <person name="Reynolds N.K."/>
            <person name="Stajich J.E."/>
            <person name="Barry K."/>
            <person name="Grigoriev I.V."/>
            <person name="Crous P."/>
            <person name="Smith M.E."/>
        </authorList>
    </citation>
    <scope>NUCLEOTIDE SEQUENCE</scope>
    <source>
        <strain evidence="7">BCRC 34381</strain>
    </source>
</reference>
<dbReference type="InterPro" id="IPR038545">
    <property type="entry name" value="Znf_DBF_sf"/>
</dbReference>
<dbReference type="Gene3D" id="3.40.50.10190">
    <property type="entry name" value="BRCT domain"/>
    <property type="match status" value="1"/>
</dbReference>
<dbReference type="InterPro" id="IPR013939">
    <property type="entry name" value="Regulatory_Dfp1/Him1"/>
</dbReference>